<dbReference type="OrthoDB" id="5362512at2759"/>
<evidence type="ECO:0000256" key="1">
    <source>
        <dbReference type="SAM" id="MobiDB-lite"/>
    </source>
</evidence>
<feature type="domain" description="Heterokaryon incompatibility" evidence="3">
    <location>
        <begin position="813"/>
        <end position="952"/>
    </location>
</feature>
<name>A0A0P7ADA1_9HYPO</name>
<proteinExistence type="predicted"/>
<dbReference type="InterPro" id="IPR021514">
    <property type="entry name" value="DUF3176"/>
</dbReference>
<feature type="transmembrane region" description="Helical" evidence="2">
    <location>
        <begin position="183"/>
        <end position="201"/>
    </location>
</feature>
<dbReference type="InterPro" id="IPR010730">
    <property type="entry name" value="HET"/>
</dbReference>
<evidence type="ECO:0000313" key="4">
    <source>
        <dbReference type="EMBL" id="KPM35255.1"/>
    </source>
</evidence>
<dbReference type="PANTHER" id="PTHR33112">
    <property type="entry name" value="DOMAIN PROTEIN, PUTATIVE-RELATED"/>
    <property type="match status" value="1"/>
</dbReference>
<dbReference type="Pfam" id="PF11374">
    <property type="entry name" value="DUF3176"/>
    <property type="match status" value="1"/>
</dbReference>
<keyword evidence="2" id="KW-0472">Membrane</keyword>
<keyword evidence="2" id="KW-1133">Transmembrane helix</keyword>
<feature type="transmembrane region" description="Helical" evidence="2">
    <location>
        <begin position="74"/>
        <end position="99"/>
    </location>
</feature>
<sequence length="1252" mass="139717">MAKSPPSDVIEVSATDSTMSDVLEKPPLPPRPEHPLDSKTNTWLSKITHGRGDTEKVTDTQQIRRRPLLRTLKLWVRELLSLLLSLVSFLAIIILLRAYKDTTLSSWKLPISINAVVAILSALFRGGLAAPITEGMSQLKWIWFSQRPQSLADMEQYDQVSRGGLVASFLMIARQFVRRHRSYLAGLGAFIFLATLAADPFSQASLDSYSCLRPTRGPASIPKANHYTAFGTHVFALENAIDGPMQLAIYLGVLDPPVNSSTSVSTSCGTGNCTFPSDEGATFSTLTMCSECRDISHTVKPFDEGWNYKLPSNTSLTPSILFNTSYGSDIEWDSPPMSSFTGLTMKNTDPECVTSSNSCDMKPFAFSCAIIPCAKTYAANFTKSRYHEKEVTREYLNFVPTDEHFALGVNRTIHNGRWKDCNATERETKTNSVQVFGSEVLSLKKGDSTDGVASMWYSPECAYTLGAISNTVIGGFIGSFFDEESLQMASGPSTNTGSVWLQSLWANGRINMTGVEAYAEGIATSVGAQMRKNPSEPNSTWTVTGQAFNVETCVEVRWRFLSYLAALLALELLFFGAVMVVNYTTPWDGDWKSSSLAPLVHGLDSGRNLATEGAPLADTKTMLAAAKPIKKADGEFQPLRGVLWGLLENYLYEEYFAQRKSNPGSASLHVQQGLHVYKACGCRICRTVIDVTPRMRAVWQDRSRDTWSDDEVITVRSIPDGLEIRSGVSSVPLFTKSKCDLDIPRSSLFWFHTGDEFSMVIAREWLNDCITNHPACSASKAQDPRLPARVLDLQPIQGGDVCLKVTNMDRGSYACLSHCWGGHQPLKTTKHTLAQYQRGINWTALPQTFRDAIKVARELSIRYIWIDSLCIVQDDDLDWQQQSALMAEIYRFATITIAASASSGPDEGLFTGNKGSIASNDPRREGYEVRMPTLHHARSSLPLLKRGWVFQERLLSPRMLHFARGELMWECWESIHCGCTQGIRQHLILPRGHPHRLESWIHSKRAIQNLDTKTPLEVANAWREIVNEYVALQLTYPKDTFPALSGLAKSMPATAGKYIAGLWENWFLDDLWWSSPNVVREQDSWRAPSFSWASNIFESMTATAWHHSESRRRIYQLEAPPVNDILTITYTMLLESHCVPEGVDPTGRLLSAHVMLSGPLLSNTVFHSVASLINPSQVRRAEEVWYLKLKARRGSGQELRLLVLRKVGIEAGCHGVFQRAGIELLRSDKREPHVDEWFDKDQVVEDAIIKLI</sequence>
<evidence type="ECO:0000256" key="2">
    <source>
        <dbReference type="SAM" id="Phobius"/>
    </source>
</evidence>
<dbReference type="Pfam" id="PF06985">
    <property type="entry name" value="HET"/>
    <property type="match status" value="1"/>
</dbReference>
<dbReference type="PANTHER" id="PTHR33112:SF9">
    <property type="entry name" value="HETEROKARYON INCOMPATIBILITY DOMAIN-CONTAINING PROTEIN"/>
    <property type="match status" value="1"/>
</dbReference>
<dbReference type="EMBL" id="LKCW01000264">
    <property type="protein sequence ID" value="KPM35255.1"/>
    <property type="molecule type" value="Genomic_DNA"/>
</dbReference>
<keyword evidence="2" id="KW-0812">Transmembrane</keyword>
<feature type="region of interest" description="Disordered" evidence="1">
    <location>
        <begin position="1"/>
        <end position="39"/>
    </location>
</feature>
<dbReference type="AlphaFoldDB" id="A0A0P7ADA1"/>
<dbReference type="Proteomes" id="UP000050424">
    <property type="component" value="Unassembled WGS sequence"/>
</dbReference>
<evidence type="ECO:0000313" key="5">
    <source>
        <dbReference type="Proteomes" id="UP000050424"/>
    </source>
</evidence>
<reference evidence="4 5" key="1">
    <citation type="submission" date="2015-09" db="EMBL/GenBank/DDBJ databases">
        <title>Draft genome of a European isolate of the apple canker pathogen Neonectria ditissima.</title>
        <authorList>
            <person name="Gomez-Cortecero A."/>
            <person name="Harrison R.J."/>
            <person name="Armitage A.D."/>
        </authorList>
    </citation>
    <scope>NUCLEOTIDE SEQUENCE [LARGE SCALE GENOMIC DNA]</scope>
    <source>
        <strain evidence="4 5">R09/05</strain>
    </source>
</reference>
<dbReference type="STRING" id="78410.A0A0P7ADA1"/>
<organism evidence="4 5">
    <name type="scientific">Neonectria ditissima</name>
    <dbReference type="NCBI Taxonomy" id="78410"/>
    <lineage>
        <taxon>Eukaryota</taxon>
        <taxon>Fungi</taxon>
        <taxon>Dikarya</taxon>
        <taxon>Ascomycota</taxon>
        <taxon>Pezizomycotina</taxon>
        <taxon>Sordariomycetes</taxon>
        <taxon>Hypocreomycetidae</taxon>
        <taxon>Hypocreales</taxon>
        <taxon>Nectriaceae</taxon>
        <taxon>Neonectria</taxon>
    </lineage>
</organism>
<gene>
    <name evidence="4" type="ORF">AK830_g11323</name>
</gene>
<comment type="caution">
    <text evidence="4">The sequence shown here is derived from an EMBL/GenBank/DDBJ whole genome shotgun (WGS) entry which is preliminary data.</text>
</comment>
<accession>A0A0P7ADA1</accession>
<evidence type="ECO:0000259" key="3">
    <source>
        <dbReference type="Pfam" id="PF06985"/>
    </source>
</evidence>
<feature type="transmembrane region" description="Helical" evidence="2">
    <location>
        <begin position="111"/>
        <end position="132"/>
    </location>
</feature>
<keyword evidence="5" id="KW-1185">Reference proteome</keyword>
<protein>
    <recommendedName>
        <fullName evidence="3">Heterokaryon incompatibility domain-containing protein</fullName>
    </recommendedName>
</protein>